<accession>A0ABT1QUA6</accession>
<dbReference type="EMBL" id="JANFQO010000012">
    <property type="protein sequence ID" value="MCQ4165871.1"/>
    <property type="molecule type" value="Genomic_DNA"/>
</dbReference>
<dbReference type="HAMAP" id="MF_00632">
    <property type="entry name" value="UPF0234"/>
    <property type="match status" value="1"/>
</dbReference>
<dbReference type="InterPro" id="IPR007551">
    <property type="entry name" value="YajQ/Smlt4090-like"/>
</dbReference>
<comment type="caution">
    <text evidence="4">The sequence shown here is derived from an EMBL/GenBank/DDBJ whole genome shotgun (WGS) entry which is preliminary data.</text>
</comment>
<dbReference type="InterPro" id="IPR036183">
    <property type="entry name" value="YajQ-like_sf"/>
</dbReference>
<dbReference type="Pfam" id="PF04461">
    <property type="entry name" value="YajQ"/>
    <property type="match status" value="1"/>
</dbReference>
<dbReference type="PANTHER" id="PTHR30476">
    <property type="entry name" value="UPF0234 PROTEIN YAJQ"/>
    <property type="match status" value="1"/>
</dbReference>
<dbReference type="Gene3D" id="3.30.70.860">
    <property type="match status" value="1"/>
</dbReference>
<evidence type="ECO:0000256" key="2">
    <source>
        <dbReference type="ARBA" id="ARBA00093450"/>
    </source>
</evidence>
<sequence>MPSFDIVSKLDQHEVANAVDQANRELDKRFDFRGANASAELADGIVTLKADAEFRLKQMQEILLQRLVARGIDIRCADIGEAEVNLSAARQKVTLKQGIDQALGKKIVKLLKDAGLKVQAQIQGDQLRVSGKKRDDLQVAIAFLRKSPDIDMPLQYENFRD</sequence>
<comment type="similarity">
    <text evidence="2 3">Belongs to the YajQ family.</text>
</comment>
<keyword evidence="1 3" id="KW-0547">Nucleotide-binding</keyword>
<evidence type="ECO:0000256" key="3">
    <source>
        <dbReference type="HAMAP-Rule" id="MF_00632"/>
    </source>
</evidence>
<name>A0ABT1QUA6_9GAMM</name>
<organism evidence="4 5">
    <name type="scientific">Tahibacter harae</name>
    <dbReference type="NCBI Taxonomy" id="2963937"/>
    <lineage>
        <taxon>Bacteria</taxon>
        <taxon>Pseudomonadati</taxon>
        <taxon>Pseudomonadota</taxon>
        <taxon>Gammaproteobacteria</taxon>
        <taxon>Lysobacterales</taxon>
        <taxon>Rhodanobacteraceae</taxon>
        <taxon>Tahibacter</taxon>
    </lineage>
</organism>
<proteinExistence type="inferred from homology"/>
<dbReference type="Proteomes" id="UP001165498">
    <property type="component" value="Unassembled WGS sequence"/>
</dbReference>
<dbReference type="InterPro" id="IPR035571">
    <property type="entry name" value="UPF0234-like_C"/>
</dbReference>
<gene>
    <name evidence="4" type="ORF">NM961_14205</name>
</gene>
<evidence type="ECO:0000313" key="5">
    <source>
        <dbReference type="Proteomes" id="UP001165498"/>
    </source>
</evidence>
<keyword evidence="5" id="KW-1185">Reference proteome</keyword>
<dbReference type="InterPro" id="IPR035570">
    <property type="entry name" value="UPF0234_N"/>
</dbReference>
<protein>
    <recommendedName>
        <fullName evidence="3">Nucleotide-binding protein NM961_14205</fullName>
    </recommendedName>
</protein>
<dbReference type="Gene3D" id="3.30.70.990">
    <property type="entry name" value="YajQ-like, domain 2"/>
    <property type="match status" value="1"/>
</dbReference>
<dbReference type="RefSeq" id="WP_255915061.1">
    <property type="nucleotide sequence ID" value="NZ_JANFQO010000012.1"/>
</dbReference>
<reference evidence="4" key="1">
    <citation type="submission" date="2022-07" db="EMBL/GenBank/DDBJ databases">
        <title>Tahibacter sp., a new gammaproteobacterium isolated from the silt sample collected at pig farm.</title>
        <authorList>
            <person name="Chen H."/>
        </authorList>
    </citation>
    <scope>NUCLEOTIDE SEQUENCE</scope>
    <source>
        <strain evidence="4">P2K</strain>
    </source>
</reference>
<evidence type="ECO:0000313" key="4">
    <source>
        <dbReference type="EMBL" id="MCQ4165871.1"/>
    </source>
</evidence>
<dbReference type="SUPFAM" id="SSF89963">
    <property type="entry name" value="YajQ-like"/>
    <property type="match status" value="2"/>
</dbReference>
<comment type="function">
    <text evidence="3">Nucleotide-binding protein.</text>
</comment>
<dbReference type="CDD" id="cd11740">
    <property type="entry name" value="YajQ_like"/>
    <property type="match status" value="1"/>
</dbReference>
<dbReference type="PANTHER" id="PTHR30476:SF0">
    <property type="entry name" value="UPF0234 PROTEIN YAJQ"/>
    <property type="match status" value="1"/>
</dbReference>
<dbReference type="NCBIfam" id="NF003819">
    <property type="entry name" value="PRK05412.1"/>
    <property type="match status" value="1"/>
</dbReference>
<evidence type="ECO:0000256" key="1">
    <source>
        <dbReference type="ARBA" id="ARBA00022741"/>
    </source>
</evidence>